<dbReference type="Pfam" id="PF11139">
    <property type="entry name" value="SfLAP"/>
    <property type="match status" value="1"/>
</dbReference>
<organism evidence="2 3">
    <name type="scientific">Blastococcus xanthinilyticus</name>
    <dbReference type="NCBI Taxonomy" id="1564164"/>
    <lineage>
        <taxon>Bacteria</taxon>
        <taxon>Bacillati</taxon>
        <taxon>Actinomycetota</taxon>
        <taxon>Actinomycetes</taxon>
        <taxon>Geodermatophilales</taxon>
        <taxon>Geodermatophilaceae</taxon>
        <taxon>Blastococcus</taxon>
    </lineage>
</organism>
<keyword evidence="1" id="KW-0472">Membrane</keyword>
<comment type="caution">
    <text evidence="2">The sequence shown here is derived from an EMBL/GenBank/DDBJ whole genome shotgun (WGS) entry which is preliminary data.</text>
</comment>
<feature type="transmembrane region" description="Helical" evidence="1">
    <location>
        <begin position="154"/>
        <end position="177"/>
    </location>
</feature>
<dbReference type="Proteomes" id="UP000322499">
    <property type="component" value="Unassembled WGS sequence"/>
</dbReference>
<reference evidence="2 3" key="1">
    <citation type="submission" date="2019-07" db="EMBL/GenBank/DDBJ databases">
        <title>Genomic Encyclopedia of Archaeal and Bacterial Type Strains, Phase II (KMG-II): from individual species to whole genera.</title>
        <authorList>
            <person name="Goeker M."/>
        </authorList>
    </citation>
    <scope>NUCLEOTIDE SEQUENCE [LARGE SCALE GENOMIC DNA]</scope>
    <source>
        <strain evidence="2 3">DSM 46842</strain>
    </source>
</reference>
<name>A0A5S5CPI7_9ACTN</name>
<evidence type="ECO:0000256" key="1">
    <source>
        <dbReference type="SAM" id="Phobius"/>
    </source>
</evidence>
<feature type="transmembrane region" description="Helical" evidence="1">
    <location>
        <begin position="117"/>
        <end position="142"/>
    </location>
</feature>
<gene>
    <name evidence="2" type="ORF">BD833_12612</name>
</gene>
<proteinExistence type="predicted"/>
<keyword evidence="1" id="KW-1133">Transmembrane helix</keyword>
<evidence type="ECO:0000313" key="2">
    <source>
        <dbReference type="EMBL" id="TYP81159.1"/>
    </source>
</evidence>
<dbReference type="AlphaFoldDB" id="A0A5S5CPI7"/>
<dbReference type="InterPro" id="IPR021315">
    <property type="entry name" value="Gap/Sap"/>
</dbReference>
<sequence>MAMAAVIGEVTPYALAIAMSPSSVIVTILLLSTSRARAAVSAFLAGRVSGIVLGSGVFAALASFVELYEVTPTWADWARLGLGLVLLPVGVQLWWTPGDEAQPAWLPSLNGASPVRAMRLGLLLSAASPKTVLLAAAGGLAIGAADLSITDTAVAVAVFTAIAAVTVALPLVLHVLLAARIHTALDRARRWLSAHSGGVMAVGISATSIVLVAQGVAGLSHG</sequence>
<accession>A0A5S5CPI7</accession>
<protein>
    <submittedName>
        <fullName evidence="2">Sap-like sulfolipid-1-addressing protein</fullName>
    </submittedName>
</protein>
<feature type="transmembrane region" description="Helical" evidence="1">
    <location>
        <begin position="77"/>
        <end position="96"/>
    </location>
</feature>
<keyword evidence="1" id="KW-0812">Transmembrane</keyword>
<dbReference type="EMBL" id="VNHW01000026">
    <property type="protein sequence ID" value="TYP81159.1"/>
    <property type="molecule type" value="Genomic_DNA"/>
</dbReference>
<feature type="transmembrane region" description="Helical" evidence="1">
    <location>
        <begin position="44"/>
        <end position="65"/>
    </location>
</feature>
<evidence type="ECO:0000313" key="3">
    <source>
        <dbReference type="Proteomes" id="UP000322499"/>
    </source>
</evidence>
<feature type="transmembrane region" description="Helical" evidence="1">
    <location>
        <begin position="198"/>
        <end position="217"/>
    </location>
</feature>
<keyword evidence="3" id="KW-1185">Reference proteome</keyword>
<feature type="transmembrane region" description="Helical" evidence="1">
    <location>
        <begin position="12"/>
        <end position="32"/>
    </location>
</feature>